<dbReference type="OrthoDB" id="310853at2759"/>
<dbReference type="GO" id="GO:0007064">
    <property type="term" value="P:mitotic sister chromatid cohesion"/>
    <property type="evidence" value="ECO:0007669"/>
    <property type="project" value="EnsemblFungi"/>
</dbReference>
<accession>A0A0C7N8W0</accession>
<dbReference type="GO" id="GO:0005829">
    <property type="term" value="C:cytosol"/>
    <property type="evidence" value="ECO:0007669"/>
    <property type="project" value="EnsemblFungi"/>
</dbReference>
<evidence type="ECO:0000256" key="7">
    <source>
        <dbReference type="ARBA" id="ARBA00023242"/>
    </source>
</evidence>
<evidence type="ECO:0000313" key="12">
    <source>
        <dbReference type="EMBL" id="CEP64347.1"/>
    </source>
</evidence>
<evidence type="ECO:0000256" key="4">
    <source>
        <dbReference type="ARBA" id="ARBA00022763"/>
    </source>
</evidence>
<dbReference type="GO" id="GO:0043111">
    <property type="term" value="P:replication fork arrest"/>
    <property type="evidence" value="ECO:0007669"/>
    <property type="project" value="EnsemblFungi"/>
</dbReference>
<feature type="region of interest" description="Disordered" evidence="10">
    <location>
        <begin position="319"/>
        <end position="339"/>
    </location>
</feature>
<feature type="domain" description="Timeless N-terminal" evidence="11">
    <location>
        <begin position="53"/>
        <end position="370"/>
    </location>
</feature>
<evidence type="ECO:0000256" key="9">
    <source>
        <dbReference type="ARBA" id="ARBA00023306"/>
    </source>
</evidence>
<keyword evidence="13" id="KW-1185">Reference proteome</keyword>
<evidence type="ECO:0000256" key="1">
    <source>
        <dbReference type="ARBA" id="ARBA00004123"/>
    </source>
</evidence>
<evidence type="ECO:0000256" key="2">
    <source>
        <dbReference type="ARBA" id="ARBA00008174"/>
    </source>
</evidence>
<keyword evidence="9" id="KW-0131">Cell cycle</keyword>
<dbReference type="GO" id="GO:0031297">
    <property type="term" value="P:replication fork processing"/>
    <property type="evidence" value="ECO:0007669"/>
    <property type="project" value="EnsemblFungi"/>
</dbReference>
<dbReference type="GO" id="GO:0051321">
    <property type="term" value="P:meiotic cell cycle"/>
    <property type="evidence" value="ECO:0007669"/>
    <property type="project" value="UniProtKB-KW"/>
</dbReference>
<feature type="region of interest" description="Disordered" evidence="10">
    <location>
        <begin position="986"/>
        <end position="1030"/>
    </location>
</feature>
<feature type="compositionally biased region" description="Polar residues" evidence="10">
    <location>
        <begin position="986"/>
        <end position="996"/>
    </location>
</feature>
<evidence type="ECO:0000256" key="10">
    <source>
        <dbReference type="SAM" id="MobiDB-lite"/>
    </source>
</evidence>
<evidence type="ECO:0000256" key="3">
    <source>
        <dbReference type="ARBA" id="ARBA00021529"/>
    </source>
</evidence>
<comment type="similarity">
    <text evidence="2">Belongs to the timeless family.</text>
</comment>
<keyword evidence="4" id="KW-0227">DNA damage</keyword>
<evidence type="ECO:0000259" key="11">
    <source>
        <dbReference type="Pfam" id="PF04821"/>
    </source>
</evidence>
<evidence type="ECO:0000256" key="6">
    <source>
        <dbReference type="ARBA" id="ARBA00023204"/>
    </source>
</evidence>
<dbReference type="HOGENOM" id="CLU_008440_0_0_1"/>
<organism evidence="12 13">
    <name type="scientific">Lachancea lanzarotensis</name>
    <dbReference type="NCBI Taxonomy" id="1245769"/>
    <lineage>
        <taxon>Eukaryota</taxon>
        <taxon>Fungi</taxon>
        <taxon>Dikarya</taxon>
        <taxon>Ascomycota</taxon>
        <taxon>Saccharomycotina</taxon>
        <taxon>Saccharomycetes</taxon>
        <taxon>Saccharomycetales</taxon>
        <taxon>Saccharomycetaceae</taxon>
        <taxon>Lachancea</taxon>
    </lineage>
</organism>
<feature type="compositionally biased region" description="Basic and acidic residues" evidence="10">
    <location>
        <begin position="1144"/>
        <end position="1160"/>
    </location>
</feature>
<dbReference type="InterPro" id="IPR006906">
    <property type="entry name" value="Timeless_N"/>
</dbReference>
<dbReference type="GO" id="GO:0031298">
    <property type="term" value="C:replication fork protection complex"/>
    <property type="evidence" value="ECO:0007669"/>
    <property type="project" value="EnsemblFungi"/>
</dbReference>
<comment type="subcellular location">
    <subcellularLocation>
        <location evidence="1">Nucleus</location>
    </subcellularLocation>
</comment>
<dbReference type="RefSeq" id="XP_022630555.1">
    <property type="nucleotide sequence ID" value="XM_022775178.1"/>
</dbReference>
<dbReference type="AlphaFoldDB" id="A0A0C7N8W0"/>
<dbReference type="EMBL" id="LN736370">
    <property type="protein sequence ID" value="CEP64347.1"/>
    <property type="molecule type" value="Genomic_DNA"/>
</dbReference>
<evidence type="ECO:0000313" key="13">
    <source>
        <dbReference type="Proteomes" id="UP000054304"/>
    </source>
</evidence>
<keyword evidence="8" id="KW-0469">Meiosis</keyword>
<dbReference type="Pfam" id="PF04821">
    <property type="entry name" value="TIMELESS"/>
    <property type="match status" value="1"/>
</dbReference>
<dbReference type="GO" id="GO:0006281">
    <property type="term" value="P:DNA repair"/>
    <property type="evidence" value="ECO:0007669"/>
    <property type="project" value="UniProtKB-KW"/>
</dbReference>
<dbReference type="PANTHER" id="PTHR22940">
    <property type="entry name" value="TIMEOUT/TIMELESS-2"/>
    <property type="match status" value="1"/>
</dbReference>
<gene>
    <name evidence="12" type="ORF">LALA0_S11e02036g</name>
</gene>
<keyword evidence="5" id="KW-0236">DNA replication inhibitor</keyword>
<dbReference type="Proteomes" id="UP000054304">
    <property type="component" value="Unassembled WGS sequence"/>
</dbReference>
<evidence type="ECO:0000256" key="8">
    <source>
        <dbReference type="ARBA" id="ARBA00023254"/>
    </source>
</evidence>
<dbReference type="GO" id="GO:0043570">
    <property type="term" value="P:maintenance of DNA repeat elements"/>
    <property type="evidence" value="ECO:0007669"/>
    <property type="project" value="EnsemblFungi"/>
</dbReference>
<dbReference type="GO" id="GO:0003677">
    <property type="term" value="F:DNA binding"/>
    <property type="evidence" value="ECO:0007669"/>
    <property type="project" value="TreeGrafter"/>
</dbReference>
<keyword evidence="7" id="KW-0539">Nucleus</keyword>
<keyword evidence="6" id="KW-0234">DNA repair</keyword>
<feature type="compositionally biased region" description="Basic and acidic residues" evidence="10">
    <location>
        <begin position="319"/>
        <end position="333"/>
    </location>
</feature>
<evidence type="ECO:0000256" key="5">
    <source>
        <dbReference type="ARBA" id="ARBA00022880"/>
    </source>
</evidence>
<name>A0A0C7N8W0_9SACH</name>
<dbReference type="PANTHER" id="PTHR22940:SF4">
    <property type="entry name" value="PROTEIN TIMELESS HOMOLOG"/>
    <property type="match status" value="1"/>
</dbReference>
<protein>
    <recommendedName>
        <fullName evidence="3">Topoisomerase 1-associated factor 1</fullName>
    </recommendedName>
</protein>
<dbReference type="GO" id="GO:0000076">
    <property type="term" value="P:DNA replication checkpoint signaling"/>
    <property type="evidence" value="ECO:0007669"/>
    <property type="project" value="EnsemblFungi"/>
</dbReference>
<proteinExistence type="inferred from homology"/>
<dbReference type="STRING" id="1245769.A0A0C7N8W0"/>
<feature type="compositionally biased region" description="Basic and acidic residues" evidence="10">
    <location>
        <begin position="1020"/>
        <end position="1030"/>
    </location>
</feature>
<dbReference type="InterPro" id="IPR044998">
    <property type="entry name" value="Timeless"/>
</dbReference>
<reference evidence="12 13" key="1">
    <citation type="submission" date="2014-12" db="EMBL/GenBank/DDBJ databases">
        <authorList>
            <person name="Neuveglise Cecile"/>
        </authorList>
    </citation>
    <scope>NUCLEOTIDE SEQUENCE [LARGE SCALE GENOMIC DNA]</scope>
    <source>
        <strain evidence="12 13">CBS 12615</strain>
    </source>
</reference>
<feature type="compositionally biased region" description="Basic residues" evidence="10">
    <location>
        <begin position="998"/>
        <end position="1010"/>
    </location>
</feature>
<feature type="region of interest" description="Disordered" evidence="10">
    <location>
        <begin position="1144"/>
        <end position="1181"/>
    </location>
</feature>
<dbReference type="GeneID" id="34687895"/>
<sequence length="1205" mass="136791">MKLGQDDEYDGMEKTLKNEPQFADQSKILKARIALLSTAIGGPDHSSDADPPPYKIGDDCLACLKDLKRWFKLVDERQSRWDVAAAAAQYNILTDDLLPILISWENAYSAAAKRVRKSGGKIEEYIKNKEYHDRIALNALQLMVLMTWPLILTDQSTHNQVEHYSSLKKSQVIYKNAILSVENGKVLKAAVRLAVEVIKIEKRMRSAKDNVVLRLVLNFLRNVAAIEPSDLTLSNKKKTASKGINATDMLPPNVSKNDISLAAVIEAFNRNKVLGLLLTFSNSINQEFDAAFINVPLLELMFFLVKNVNHSVLYRKKSVESHTNKSVANKEHGLGGSDLSGLLQKEHEMKKNVIRNTSTRHSNFGTMLSIQTSDHRRLTVSGGQNLLNSDYALKKLDSRKKWNKRILTANESVEGLPSNFLSSDEETVYWNQSTGLTFRKFIEEFIRSGFNSVVSSVTDYFTTEDDKMVLVHQIEYLLFYSWFLKYSRIAKQNNDETDISSISFALRDTALILVGQLLRKGMESKVWAVVHAGMIVYTELISLIESMGQNEFEIEAKEQVEYQLFQEERLKLFSSIPRTASNHSLSYVRGCVNLVHALFKVVERTSERQEKQSQMSATENDASVVLEQAKNLAEEEGVELEEALELLESNTERTRVNFKKLQRSFANDNTIKTYISYLENFKELTDEDIKKCIQFLYRMFVSAEEESLLYRIDFMILLKDMLSPTGLPTISRARKHVTKFAAIFTSKLKVRLTKSPSWFVGILFPVIHDRETGHYQKYAEELSFNIDRVATPSVFKPTEELMGMSPSTTLDFKFGILVSTLIDREKQNSVEALLDNLQRSCAIMKTWLLDEALRGEMDSSTTGREQFETTSSSVRKDLHRDSDFRALLKLCSYQLSRFENESCFLSTSCRIPDVETFIDLIMKYLNNPFDTPNGEPSSSYLHRPGDEGLATSDVSREMGERAADAEEVSEEENEYFQSLTKDSSTKGIDLNDSSRGIATKKKSSVRKRQTQRAGVKGVSKIKEKDPSSAVDDFRQREVTSAEIISDSDDSDDEFAHATFYENEMFMRFLLDKYHGSLPQHKFVQFAAFAQERINNAGKIVNDYTALFDGPVPSPSSLTATEAPGGKSLAPKLAQIMENQIEDHIDHRNSPDDPELDKPESTESEILNANTTNTTTDKKLTEENDVAIIPKYKRRRTIRMDEEDEE</sequence>